<gene>
    <name evidence="1" type="ORF">V6N11_056078</name>
</gene>
<comment type="caution">
    <text evidence="1">The sequence shown here is derived from an EMBL/GenBank/DDBJ whole genome shotgun (WGS) entry which is preliminary data.</text>
</comment>
<evidence type="ECO:0000313" key="2">
    <source>
        <dbReference type="Proteomes" id="UP001396334"/>
    </source>
</evidence>
<name>A0ABR2T3A8_9ROSI</name>
<dbReference type="EMBL" id="JBBPBN010000009">
    <property type="protein sequence ID" value="KAK9031790.1"/>
    <property type="molecule type" value="Genomic_DNA"/>
</dbReference>
<proteinExistence type="predicted"/>
<protein>
    <submittedName>
        <fullName evidence="1">Uncharacterized protein</fullName>
    </submittedName>
</protein>
<dbReference type="Proteomes" id="UP001396334">
    <property type="component" value="Unassembled WGS sequence"/>
</dbReference>
<organism evidence="1 2">
    <name type="scientific">Hibiscus sabdariffa</name>
    <name type="common">roselle</name>
    <dbReference type="NCBI Taxonomy" id="183260"/>
    <lineage>
        <taxon>Eukaryota</taxon>
        <taxon>Viridiplantae</taxon>
        <taxon>Streptophyta</taxon>
        <taxon>Embryophyta</taxon>
        <taxon>Tracheophyta</taxon>
        <taxon>Spermatophyta</taxon>
        <taxon>Magnoliopsida</taxon>
        <taxon>eudicotyledons</taxon>
        <taxon>Gunneridae</taxon>
        <taxon>Pentapetalae</taxon>
        <taxon>rosids</taxon>
        <taxon>malvids</taxon>
        <taxon>Malvales</taxon>
        <taxon>Malvaceae</taxon>
        <taxon>Malvoideae</taxon>
        <taxon>Hibiscus</taxon>
    </lineage>
</organism>
<evidence type="ECO:0000313" key="1">
    <source>
        <dbReference type="EMBL" id="KAK9031790.1"/>
    </source>
</evidence>
<reference evidence="1 2" key="1">
    <citation type="journal article" date="2024" name="G3 (Bethesda)">
        <title>Genome assembly of Hibiscus sabdariffa L. provides insights into metabolisms of medicinal natural products.</title>
        <authorList>
            <person name="Kim T."/>
        </authorList>
    </citation>
    <scope>NUCLEOTIDE SEQUENCE [LARGE SCALE GENOMIC DNA]</scope>
    <source>
        <strain evidence="1">TK-2024</strain>
        <tissue evidence="1">Old leaves</tissue>
    </source>
</reference>
<keyword evidence="2" id="KW-1185">Reference proteome</keyword>
<sequence length="243" mass="26771">MEAKVNLSDRGLRVQQQVATRSLPLSYANVDNGGSWSSHSLNGNSSFLDEEVEVLDEDCLIDESSPFPSISFSNRVHDRIDDLKGVQGLSRFAVLEDMNVEDSLDGGVDARTILERPRPTLQEMERKKGASVESHVVAPKEFTSSATYLASYLGKKKKSVVPREAVEVDAIPSMEDQNPKLVVRLLNHAKGDHTVVAIMESPLHGKGSTGIRIDKPHGVVNMSSKENFKMCDDLDSAKNIIRR</sequence>
<accession>A0ABR2T3A8</accession>